<reference evidence="2" key="1">
    <citation type="submission" date="2023-07" db="EMBL/GenBank/DDBJ databases">
        <title>AMR profile of multidrug- resistance Chryseobacterium gambrini related strain.</title>
        <authorList>
            <person name="Kirdat K."/>
            <person name="Bhatt A."/>
            <person name="Kuyare S."/>
            <person name="Yadav A."/>
        </authorList>
    </citation>
    <scope>NUCLEOTIDE SEQUENCE</scope>
    <source>
        <strain evidence="2">APV-1</strain>
    </source>
</reference>
<evidence type="ECO:0000313" key="3">
    <source>
        <dbReference type="Proteomes" id="UP001168128"/>
    </source>
</evidence>
<keyword evidence="1" id="KW-0472">Membrane</keyword>
<keyword evidence="1" id="KW-1133">Transmembrane helix</keyword>
<protein>
    <submittedName>
        <fullName evidence="2">Uncharacterized protein</fullName>
    </submittedName>
</protein>
<organism evidence="2 3">
    <name type="scientific">Chryseobacterium urinae</name>
    <dbReference type="NCBI Taxonomy" id="3058400"/>
    <lineage>
        <taxon>Bacteria</taxon>
        <taxon>Pseudomonadati</taxon>
        <taxon>Bacteroidota</taxon>
        <taxon>Flavobacteriia</taxon>
        <taxon>Flavobacteriales</taxon>
        <taxon>Weeksellaceae</taxon>
        <taxon>Chryseobacterium group</taxon>
        <taxon>Chryseobacterium</taxon>
    </lineage>
</organism>
<sequence>MPNIHYEIETIIGDDNRLNEIPVKVIIKNQSESRIKVKSIVPNIPNSVDLEEKIDAFQEDSKKQTNALCEELTLIANNVLLLSNKEHRINLVNTMKEVYTDFYSSIPNLYKLMFLNQSAFKARISFFNKQLSKLKFQIQNIEDANWAYEKFIKDLDEVNPDKKLYEGKLRQLENLYSKIGVMNSNYIASIEPGSFYSRTYVLRFYRRTLSTKVYNLSFDSKYEDEATNHEFRANVSTSVSITPKPLFLTLFSAFMSILGTILKHCMKYIDKQVNLDDFFNQLGNTIVTAPGITSIIIAVLFFNIYEFTEIGKKMKMTANWRAALTIGILSGVFGDRFIEAIKVFIGLN</sequence>
<keyword evidence="1" id="KW-0812">Transmembrane</keyword>
<gene>
    <name evidence="2" type="ORF">QWT87_16865</name>
</gene>
<name>A0ABT8U674_9FLAO</name>
<proteinExistence type="predicted"/>
<comment type="caution">
    <text evidence="2">The sequence shown here is derived from an EMBL/GenBank/DDBJ whole genome shotgun (WGS) entry which is preliminary data.</text>
</comment>
<feature type="transmembrane region" description="Helical" evidence="1">
    <location>
        <begin position="282"/>
        <end position="305"/>
    </location>
</feature>
<dbReference type="RefSeq" id="WP_302717421.1">
    <property type="nucleotide sequence ID" value="NZ_JAULSJ010000031.1"/>
</dbReference>
<evidence type="ECO:0000256" key="1">
    <source>
        <dbReference type="SAM" id="Phobius"/>
    </source>
</evidence>
<keyword evidence="3" id="KW-1185">Reference proteome</keyword>
<evidence type="ECO:0000313" key="2">
    <source>
        <dbReference type="EMBL" id="MDO3426555.1"/>
    </source>
</evidence>
<feature type="transmembrane region" description="Helical" evidence="1">
    <location>
        <begin position="246"/>
        <end position="262"/>
    </location>
</feature>
<dbReference type="EMBL" id="JAULSJ010000031">
    <property type="protein sequence ID" value="MDO3426555.1"/>
    <property type="molecule type" value="Genomic_DNA"/>
</dbReference>
<dbReference type="Proteomes" id="UP001168128">
    <property type="component" value="Unassembled WGS sequence"/>
</dbReference>
<accession>A0ABT8U674</accession>